<evidence type="ECO:0000313" key="7">
    <source>
        <dbReference type="Proteomes" id="UP000618818"/>
    </source>
</evidence>
<protein>
    <submittedName>
        <fullName evidence="6">Glycosyltransferase</fullName>
    </submittedName>
</protein>
<dbReference type="Proteomes" id="UP000618818">
    <property type="component" value="Unassembled WGS sequence"/>
</dbReference>
<evidence type="ECO:0000313" key="6">
    <source>
        <dbReference type="EMBL" id="MBD3923448.1"/>
    </source>
</evidence>
<organism evidence="6 7">
    <name type="scientific">Nocardioides cavernae</name>
    <dbReference type="NCBI Taxonomy" id="1921566"/>
    <lineage>
        <taxon>Bacteria</taxon>
        <taxon>Bacillati</taxon>
        <taxon>Actinomycetota</taxon>
        <taxon>Actinomycetes</taxon>
        <taxon>Propionibacteriales</taxon>
        <taxon>Nocardioidaceae</taxon>
        <taxon>Nocardioides</taxon>
    </lineage>
</organism>
<feature type="domain" description="Glycosyltransferase 2-like" evidence="5">
    <location>
        <begin position="23"/>
        <end position="140"/>
    </location>
</feature>
<reference evidence="6 7" key="1">
    <citation type="submission" date="2020-09" db="EMBL/GenBank/DDBJ databases">
        <title>novel species in genus Nocardioides.</title>
        <authorList>
            <person name="Zhang G."/>
        </authorList>
    </citation>
    <scope>NUCLEOTIDE SEQUENCE [LARGE SCALE GENOMIC DNA]</scope>
    <source>
        <strain evidence="6 7">KCTC 39551</strain>
    </source>
</reference>
<dbReference type="InterPro" id="IPR029044">
    <property type="entry name" value="Nucleotide-diphossugar_trans"/>
</dbReference>
<dbReference type="RefSeq" id="WP_191193317.1">
    <property type="nucleotide sequence ID" value="NZ_JACXYZ010000001.1"/>
</dbReference>
<evidence type="ECO:0000256" key="4">
    <source>
        <dbReference type="ARBA" id="ARBA00022679"/>
    </source>
</evidence>
<keyword evidence="3" id="KW-0328">Glycosyltransferase</keyword>
<gene>
    <name evidence="6" type="ORF">IEZ26_02345</name>
</gene>
<dbReference type="PANTHER" id="PTHR43179">
    <property type="entry name" value="RHAMNOSYLTRANSFERASE WBBL"/>
    <property type="match status" value="1"/>
</dbReference>
<evidence type="ECO:0000256" key="3">
    <source>
        <dbReference type="ARBA" id="ARBA00022676"/>
    </source>
</evidence>
<evidence type="ECO:0000259" key="5">
    <source>
        <dbReference type="Pfam" id="PF00535"/>
    </source>
</evidence>
<keyword evidence="7" id="KW-1185">Reference proteome</keyword>
<accession>A0ABR8N5K5</accession>
<dbReference type="Pfam" id="PF00535">
    <property type="entry name" value="Glycos_transf_2"/>
    <property type="match status" value="1"/>
</dbReference>
<dbReference type="Gene3D" id="3.90.550.10">
    <property type="entry name" value="Spore Coat Polysaccharide Biosynthesis Protein SpsA, Chain A"/>
    <property type="match status" value="1"/>
</dbReference>
<evidence type="ECO:0000256" key="2">
    <source>
        <dbReference type="ARBA" id="ARBA00006739"/>
    </source>
</evidence>
<name>A0ABR8N5K5_9ACTN</name>
<evidence type="ECO:0000256" key="1">
    <source>
        <dbReference type="ARBA" id="ARBA00004776"/>
    </source>
</evidence>
<comment type="pathway">
    <text evidence="1">Cell wall biogenesis; cell wall polysaccharide biosynthesis.</text>
</comment>
<comment type="caution">
    <text evidence="6">The sequence shown here is derived from an EMBL/GenBank/DDBJ whole genome shotgun (WGS) entry which is preliminary data.</text>
</comment>
<dbReference type="PANTHER" id="PTHR43179:SF12">
    <property type="entry name" value="GALACTOFURANOSYLTRANSFERASE GLFT2"/>
    <property type="match status" value="1"/>
</dbReference>
<dbReference type="InterPro" id="IPR001173">
    <property type="entry name" value="Glyco_trans_2-like"/>
</dbReference>
<dbReference type="SUPFAM" id="SSF53448">
    <property type="entry name" value="Nucleotide-diphospho-sugar transferases"/>
    <property type="match status" value="1"/>
</dbReference>
<dbReference type="EMBL" id="JACXYZ010000001">
    <property type="protein sequence ID" value="MBD3923448.1"/>
    <property type="molecule type" value="Genomic_DNA"/>
</dbReference>
<keyword evidence="4" id="KW-0808">Transferase</keyword>
<sequence length="312" mass="34166">MTSIAPTPDAIAAGIVAFEPDVDLLLRNVSAIKDQVTTVWVYDNGSSNVEAAAEALRPISGVRLVRSGSNDGIAAAFNAVARMARDAGFKWLVTLDQDSVAPAGMVAALASKAKPGTPLIAPHIVDRNKTTVAAVQATALPPVEYFSRAASKGAITSGALLDLGVLEEVGGFDETFFIDYVDYDLNMRLMRAGYKIARANDTHLSHAVGEARQTWLFTPRRGVDGRWRIERFYAFGHSPTRCYYKARNRVLYSRKHWRSVGLRNEGIVQIPQQIALTLLFEDQKIAKLRAFARGTYEGFRAPLDNGRQARKA</sequence>
<comment type="similarity">
    <text evidence="2">Belongs to the glycosyltransferase 2 family.</text>
</comment>
<proteinExistence type="inferred from homology"/>